<dbReference type="Gene3D" id="3.40.50.720">
    <property type="entry name" value="NAD(P)-binding Rossmann-like Domain"/>
    <property type="match status" value="1"/>
</dbReference>
<dbReference type="Gene3D" id="3.90.180.10">
    <property type="entry name" value="Medium-chain alcohol dehydrogenases, catalytic domain"/>
    <property type="match status" value="1"/>
</dbReference>
<protein>
    <submittedName>
        <fullName evidence="4">Quinone oxidoreductase</fullName>
    </submittedName>
</protein>
<evidence type="ECO:0000313" key="4">
    <source>
        <dbReference type="EMBL" id="KAL2842391.1"/>
    </source>
</evidence>
<evidence type="ECO:0000256" key="2">
    <source>
        <dbReference type="ARBA" id="ARBA00023002"/>
    </source>
</evidence>
<comment type="similarity">
    <text evidence="1">Belongs to the zinc-containing alcohol dehydrogenase family.</text>
</comment>
<feature type="domain" description="Enoyl reductase (ER)" evidence="3">
    <location>
        <begin position="5"/>
        <end position="349"/>
    </location>
</feature>
<gene>
    <name evidence="4" type="ORF">BJY01DRAFT_235990</name>
</gene>
<dbReference type="InterPro" id="IPR011032">
    <property type="entry name" value="GroES-like_sf"/>
</dbReference>
<organism evidence="4 5">
    <name type="scientific">Aspergillus pseudoustus</name>
    <dbReference type="NCBI Taxonomy" id="1810923"/>
    <lineage>
        <taxon>Eukaryota</taxon>
        <taxon>Fungi</taxon>
        <taxon>Dikarya</taxon>
        <taxon>Ascomycota</taxon>
        <taxon>Pezizomycotina</taxon>
        <taxon>Eurotiomycetes</taxon>
        <taxon>Eurotiomycetidae</taxon>
        <taxon>Eurotiales</taxon>
        <taxon>Aspergillaceae</taxon>
        <taxon>Aspergillus</taxon>
        <taxon>Aspergillus subgen. Nidulantes</taxon>
    </lineage>
</organism>
<dbReference type="EMBL" id="JBFXLU010000099">
    <property type="protein sequence ID" value="KAL2842391.1"/>
    <property type="molecule type" value="Genomic_DNA"/>
</dbReference>
<proteinExistence type="inferred from homology"/>
<keyword evidence="5" id="KW-1185">Reference proteome</keyword>
<accession>A0ABR4JQT4</accession>
<dbReference type="CDD" id="cd08249">
    <property type="entry name" value="enoyl_reductase_like"/>
    <property type="match status" value="1"/>
</dbReference>
<dbReference type="SMART" id="SM00829">
    <property type="entry name" value="PKS_ER"/>
    <property type="match status" value="1"/>
</dbReference>
<sequence>MKEATVTNTLAVTIQDAPIPIPQPGQLLIRVVTAGINPKDWKLPLFFLKDAPPSNQGDDIAGYVEAVGDGVLNFKKGDRVGALHQMFTPHGGYAEYAIAWAYTTLHLDEKVSFEEASTIPLAATTAALALYQRLRLPPPWNPRAADSDTPGPLIIYGGSTAVGSFAIKLASLSNIHPLIVIAGAGAPHVETLIDRTKGDTILDYRGITDPATLEVKIRDAAKGANIHHAFDAVAEAGSYQAIAAALAAPGKIVGVWPPRAEDRAEGVKFPVGIEVDSVMVGSVHADAVAGEMVGDREFGAVFSGFLGRALAEGWLKGHPAEVRPGGLKGIEGALRDLQDGRVSAVKYVVNIAETEGIQGEGS</sequence>
<dbReference type="InterPro" id="IPR036291">
    <property type="entry name" value="NAD(P)-bd_dom_sf"/>
</dbReference>
<evidence type="ECO:0000256" key="1">
    <source>
        <dbReference type="ARBA" id="ARBA00008072"/>
    </source>
</evidence>
<dbReference type="InterPro" id="IPR020843">
    <property type="entry name" value="ER"/>
</dbReference>
<dbReference type="Pfam" id="PF08240">
    <property type="entry name" value="ADH_N"/>
    <property type="match status" value="1"/>
</dbReference>
<reference evidence="4 5" key="1">
    <citation type="submission" date="2024-07" db="EMBL/GenBank/DDBJ databases">
        <title>Section-level genome sequencing and comparative genomics of Aspergillus sections Usti and Cavernicolus.</title>
        <authorList>
            <consortium name="Lawrence Berkeley National Laboratory"/>
            <person name="Nybo J.L."/>
            <person name="Vesth T.C."/>
            <person name="Theobald S."/>
            <person name="Frisvad J.C."/>
            <person name="Larsen T.O."/>
            <person name="Kjaerboelling I."/>
            <person name="Rothschild-Mancinelli K."/>
            <person name="Lyhne E.K."/>
            <person name="Kogle M.E."/>
            <person name="Barry K."/>
            <person name="Clum A."/>
            <person name="Na H."/>
            <person name="Ledsgaard L."/>
            <person name="Lin J."/>
            <person name="Lipzen A."/>
            <person name="Kuo A."/>
            <person name="Riley R."/>
            <person name="Mondo S."/>
            <person name="Labutti K."/>
            <person name="Haridas S."/>
            <person name="Pangalinan J."/>
            <person name="Salamov A.A."/>
            <person name="Simmons B.A."/>
            <person name="Magnuson J.K."/>
            <person name="Chen J."/>
            <person name="Drula E."/>
            <person name="Henrissat B."/>
            <person name="Wiebenga A."/>
            <person name="Lubbers R.J."/>
            <person name="Gomes A.C."/>
            <person name="Makela M.R."/>
            <person name="Stajich J."/>
            <person name="Grigoriev I.V."/>
            <person name="Mortensen U.H."/>
            <person name="De Vries R.P."/>
            <person name="Baker S.E."/>
            <person name="Andersen M.R."/>
        </authorList>
    </citation>
    <scope>NUCLEOTIDE SEQUENCE [LARGE SCALE GENOMIC DNA]</scope>
    <source>
        <strain evidence="4 5">CBS 123904</strain>
    </source>
</reference>
<dbReference type="InterPro" id="IPR047122">
    <property type="entry name" value="Trans-enoyl_RdTase-like"/>
</dbReference>
<dbReference type="PANTHER" id="PTHR45348:SF5">
    <property type="entry name" value="OXIDOREDUCTASE, PUTATIVE (AFU_ORTHOLOGUE AFUA_8G01420)-RELATED"/>
    <property type="match status" value="1"/>
</dbReference>
<dbReference type="SUPFAM" id="SSF51735">
    <property type="entry name" value="NAD(P)-binding Rossmann-fold domains"/>
    <property type="match status" value="1"/>
</dbReference>
<keyword evidence="2" id="KW-0560">Oxidoreductase</keyword>
<dbReference type="InterPro" id="IPR013154">
    <property type="entry name" value="ADH-like_N"/>
</dbReference>
<dbReference type="PANTHER" id="PTHR45348">
    <property type="entry name" value="HYPOTHETICAL OXIDOREDUCTASE (EUROFUNG)"/>
    <property type="match status" value="1"/>
</dbReference>
<dbReference type="SUPFAM" id="SSF50129">
    <property type="entry name" value="GroES-like"/>
    <property type="match status" value="1"/>
</dbReference>
<name>A0ABR4JQT4_9EURO</name>
<comment type="caution">
    <text evidence="4">The sequence shown here is derived from an EMBL/GenBank/DDBJ whole genome shotgun (WGS) entry which is preliminary data.</text>
</comment>
<evidence type="ECO:0000259" key="3">
    <source>
        <dbReference type="SMART" id="SM00829"/>
    </source>
</evidence>
<dbReference type="Proteomes" id="UP001610446">
    <property type="component" value="Unassembled WGS sequence"/>
</dbReference>
<evidence type="ECO:0000313" key="5">
    <source>
        <dbReference type="Proteomes" id="UP001610446"/>
    </source>
</evidence>